<gene>
    <name evidence="1" type="ORF">O6H91_14G023800</name>
</gene>
<keyword evidence="2" id="KW-1185">Reference proteome</keyword>
<name>A0ACC2BM89_DIPCM</name>
<evidence type="ECO:0000313" key="1">
    <source>
        <dbReference type="EMBL" id="KAJ7530894.1"/>
    </source>
</evidence>
<evidence type="ECO:0000313" key="2">
    <source>
        <dbReference type="Proteomes" id="UP001162992"/>
    </source>
</evidence>
<dbReference type="Proteomes" id="UP001162992">
    <property type="component" value="Chromosome 14"/>
</dbReference>
<reference evidence="2" key="1">
    <citation type="journal article" date="2024" name="Proc. Natl. Acad. Sci. U.S.A.">
        <title>Extraordinary preservation of gene collinearity over three hundred million years revealed in homosporous lycophytes.</title>
        <authorList>
            <person name="Li C."/>
            <person name="Wickell D."/>
            <person name="Kuo L.Y."/>
            <person name="Chen X."/>
            <person name="Nie B."/>
            <person name="Liao X."/>
            <person name="Peng D."/>
            <person name="Ji J."/>
            <person name="Jenkins J."/>
            <person name="Williams M."/>
            <person name="Shu S."/>
            <person name="Plott C."/>
            <person name="Barry K."/>
            <person name="Rajasekar S."/>
            <person name="Grimwood J."/>
            <person name="Han X."/>
            <person name="Sun S."/>
            <person name="Hou Z."/>
            <person name="He W."/>
            <person name="Dai G."/>
            <person name="Sun C."/>
            <person name="Schmutz J."/>
            <person name="Leebens-Mack J.H."/>
            <person name="Li F.W."/>
            <person name="Wang L."/>
        </authorList>
    </citation>
    <scope>NUCLEOTIDE SEQUENCE [LARGE SCALE GENOMIC DNA]</scope>
    <source>
        <strain evidence="2">cv. PW_Plant_1</strain>
    </source>
</reference>
<dbReference type="EMBL" id="CM055105">
    <property type="protein sequence ID" value="KAJ7530894.1"/>
    <property type="molecule type" value="Genomic_DNA"/>
</dbReference>
<comment type="caution">
    <text evidence="1">The sequence shown here is derived from an EMBL/GenBank/DDBJ whole genome shotgun (WGS) entry which is preliminary data.</text>
</comment>
<proteinExistence type="predicted"/>
<sequence length="364" mass="39932">MAESKVLKNWSSRVEDLLDDGDQEGAIQLLEEVIASLEKSGSAATDLSLAPALHDLAMLLDRQGLSLKADNLRSWELVIKQRAQDADESGPWEEKSDLLFSNCNSEASDISRCKLGSCENKRDGQHVEIPAAEEDWEAVLHNLPSRASSLSITRNVAQQQSVSKKNTVKRGRGAFTFGASGLYSDRISDLAVAEAELLGLEQKNADVGNSNLGASHVLLVDGFPSTTTTKELEDLFKPFSTAGFAIRWLNDTSALAVFVNPATVACQALAAAHSSQFKVQNFDDAVLMHDLVSKKDLEPHVRRPATSTQVAQRMIAGALSKQETGRRLHAKVKGSTKESQEREEQRRQRLISRQKLREEAWGLD</sequence>
<organism evidence="1 2">
    <name type="scientific">Diphasiastrum complanatum</name>
    <name type="common">Issler's clubmoss</name>
    <name type="synonym">Lycopodium complanatum</name>
    <dbReference type="NCBI Taxonomy" id="34168"/>
    <lineage>
        <taxon>Eukaryota</taxon>
        <taxon>Viridiplantae</taxon>
        <taxon>Streptophyta</taxon>
        <taxon>Embryophyta</taxon>
        <taxon>Tracheophyta</taxon>
        <taxon>Lycopodiopsida</taxon>
        <taxon>Lycopodiales</taxon>
        <taxon>Lycopodiaceae</taxon>
        <taxon>Lycopodioideae</taxon>
        <taxon>Diphasiastrum</taxon>
    </lineage>
</organism>
<accession>A0ACC2BM89</accession>
<protein>
    <submittedName>
        <fullName evidence="1">Uncharacterized protein</fullName>
    </submittedName>
</protein>